<dbReference type="InterPro" id="IPR002123">
    <property type="entry name" value="Plipid/glycerol_acylTrfase"/>
</dbReference>
<evidence type="ECO:0000256" key="1">
    <source>
        <dbReference type="ARBA" id="ARBA00022679"/>
    </source>
</evidence>
<keyword evidence="4" id="KW-1133">Transmembrane helix</keyword>
<keyword evidence="4" id="KW-0812">Transmembrane</keyword>
<dbReference type="PANTHER" id="PTHR10434">
    <property type="entry name" value="1-ACYL-SN-GLYCEROL-3-PHOSPHATE ACYLTRANSFERASE"/>
    <property type="match status" value="1"/>
</dbReference>
<organism evidence="6 7">
    <name type="scientific">Candidatus Chlorohelix allophototropha</name>
    <dbReference type="NCBI Taxonomy" id="3003348"/>
    <lineage>
        <taxon>Bacteria</taxon>
        <taxon>Bacillati</taxon>
        <taxon>Chloroflexota</taxon>
        <taxon>Chloroflexia</taxon>
        <taxon>Candidatus Chloroheliales</taxon>
        <taxon>Candidatus Chloroheliaceae</taxon>
        <taxon>Candidatus Chlorohelix</taxon>
    </lineage>
</organism>
<keyword evidence="1" id="KW-0808">Transferase</keyword>
<proteinExistence type="predicted"/>
<dbReference type="GO" id="GO:0003841">
    <property type="term" value="F:1-acylglycerol-3-phosphate O-acyltransferase activity"/>
    <property type="evidence" value="ECO:0007669"/>
    <property type="project" value="TreeGrafter"/>
</dbReference>
<evidence type="ECO:0000256" key="2">
    <source>
        <dbReference type="ARBA" id="ARBA00023315"/>
    </source>
</evidence>
<name>A0A8T7M6P2_9CHLR</name>
<reference evidence="6 7" key="1">
    <citation type="submission" date="2020-06" db="EMBL/GenBank/DDBJ databases">
        <title>Anoxygenic phototrophic Chloroflexota member uses a Type I reaction center.</title>
        <authorList>
            <person name="Tsuji J.M."/>
            <person name="Shaw N.A."/>
            <person name="Nagashima S."/>
            <person name="Venkiteswaran J."/>
            <person name="Schiff S.L."/>
            <person name="Hanada S."/>
            <person name="Tank M."/>
            <person name="Neufeld J.D."/>
        </authorList>
    </citation>
    <scope>NUCLEOTIDE SEQUENCE [LARGE SCALE GENOMIC DNA]</scope>
    <source>
        <strain evidence="6">L227-S17</strain>
    </source>
</reference>
<dbReference type="Pfam" id="PF01553">
    <property type="entry name" value="Acyltransferase"/>
    <property type="match status" value="1"/>
</dbReference>
<dbReference type="EMBL" id="JACATZ010000003">
    <property type="protein sequence ID" value="NWJ47790.1"/>
    <property type="molecule type" value="Genomic_DNA"/>
</dbReference>
<dbReference type="PANTHER" id="PTHR10434:SF40">
    <property type="entry name" value="1-ACYL-SN-GLYCEROL-3-PHOSPHATE ACYLTRANSFERASE"/>
    <property type="match status" value="1"/>
</dbReference>
<feature type="region of interest" description="Disordered" evidence="3">
    <location>
        <begin position="244"/>
        <end position="265"/>
    </location>
</feature>
<keyword evidence="4" id="KW-0472">Membrane</keyword>
<dbReference type="Proteomes" id="UP000521676">
    <property type="component" value="Unassembled WGS sequence"/>
</dbReference>
<evidence type="ECO:0000256" key="3">
    <source>
        <dbReference type="SAM" id="MobiDB-lite"/>
    </source>
</evidence>
<dbReference type="SUPFAM" id="SSF69593">
    <property type="entry name" value="Glycerol-3-phosphate (1)-acyltransferase"/>
    <property type="match status" value="1"/>
</dbReference>
<gene>
    <name evidence="6" type="ORF">HXX08_18205</name>
</gene>
<evidence type="ECO:0000313" key="6">
    <source>
        <dbReference type="EMBL" id="NWJ47790.1"/>
    </source>
</evidence>
<dbReference type="GO" id="GO:0006654">
    <property type="term" value="P:phosphatidic acid biosynthetic process"/>
    <property type="evidence" value="ECO:0007669"/>
    <property type="project" value="TreeGrafter"/>
</dbReference>
<dbReference type="CDD" id="cd07989">
    <property type="entry name" value="LPLAT_AGPAT-like"/>
    <property type="match status" value="1"/>
</dbReference>
<dbReference type="SMART" id="SM00563">
    <property type="entry name" value="PlsC"/>
    <property type="match status" value="1"/>
</dbReference>
<dbReference type="AlphaFoldDB" id="A0A8T7M6P2"/>
<accession>A0A8T7M6P2</accession>
<feature type="domain" description="Phospholipid/glycerol acyltransferase" evidence="5">
    <location>
        <begin position="54"/>
        <end position="166"/>
    </location>
</feature>
<evidence type="ECO:0000256" key="4">
    <source>
        <dbReference type="SAM" id="Phobius"/>
    </source>
</evidence>
<protein>
    <submittedName>
        <fullName evidence="6">1-acyl-sn-glycerol-3-phosphate acyltransferase</fullName>
    </submittedName>
</protein>
<sequence length="265" mass="30574">MLKKVWQRIKYPAQKISHQLLYYFNWLLKFLVVFVVSDCTVIGRENMPRQKTGVLVTINHMSMWDLPFAQNIMPRPYFTMTKIEFLNLPFIGGLVRLMGAYPVRRGKPDRQALQFSTELLKKGELVLLYPEGHRSDDYQLIEGHSGAALIAISSEALVVPVAVTGTEFIVRKRRGIFSRPKVVVRIGKPYHLSRITPDGRKASLEELTDQMMSKIAELMPPEYQGYYTPAKVVERQAQYQREALEERARRANSRNIKSPVEKYEG</sequence>
<evidence type="ECO:0000259" key="5">
    <source>
        <dbReference type="SMART" id="SM00563"/>
    </source>
</evidence>
<feature type="transmembrane region" description="Helical" evidence="4">
    <location>
        <begin position="20"/>
        <end position="43"/>
    </location>
</feature>
<comment type="caution">
    <text evidence="6">The sequence shown here is derived from an EMBL/GenBank/DDBJ whole genome shotgun (WGS) entry which is preliminary data.</text>
</comment>
<keyword evidence="2 6" id="KW-0012">Acyltransferase</keyword>
<evidence type="ECO:0000313" key="7">
    <source>
        <dbReference type="Proteomes" id="UP000521676"/>
    </source>
</evidence>